<accession>A0A927C579</accession>
<feature type="domain" description="Glucose dehydrogenase C-terminal" evidence="6">
    <location>
        <begin position="147"/>
        <end position="229"/>
    </location>
</feature>
<sequence length="397" mass="42783">MQAVVLKERERGQYVTVTDLPVPRLAGPGDVRIRALSVGLDGTDREIIRNRYGVLPEGASQLVIGHELLGVVVEAGPASMLKPGELATVLVRRPCGDVRCTCCRSGQQDYCSTGFYTERGIRGADGFLCEYVVERSDYVVPVPRECAEYGVLVEPQSIVEKAWNQIGSLQRRLAWSPETVLIVGSGPLGLLATLTCRSVGLDVHVWSRSGADSVNADIVRSCGGRYHEVNLREEPGADSGLLSGGGGLSGVSGLAEFAVTQRISPDLIWECSGYSPHAFEAMKALNANGVLALLGVASGDRRIEISSDMLNQEMVLKNKAIIGSVNASRADFESAIRRLQRIEAMYPGQLVRLMTERLSLGQVPDLDFEQVTVKAVVDLVTREEAARLIGGGVRDGY</sequence>
<keyword evidence="2" id="KW-0479">Metal-binding</keyword>
<evidence type="ECO:0000256" key="2">
    <source>
        <dbReference type="ARBA" id="ARBA00022723"/>
    </source>
</evidence>
<evidence type="ECO:0000313" key="7">
    <source>
        <dbReference type="EMBL" id="MBD2861495.1"/>
    </source>
</evidence>
<dbReference type="Pfam" id="PF16912">
    <property type="entry name" value="Glu_dehyd_C"/>
    <property type="match status" value="2"/>
</dbReference>
<dbReference type="AlphaFoldDB" id="A0A927C579"/>
<dbReference type="PANTHER" id="PTHR43189:SF2">
    <property type="entry name" value="GLUCOSE 1-DEHYDROGENASE"/>
    <property type="match status" value="1"/>
</dbReference>
<dbReference type="SUPFAM" id="SSF50129">
    <property type="entry name" value="GroES-like"/>
    <property type="match status" value="1"/>
</dbReference>
<dbReference type="EMBL" id="JACXJA010000006">
    <property type="protein sequence ID" value="MBD2861495.1"/>
    <property type="molecule type" value="Genomic_DNA"/>
</dbReference>
<comment type="cofactor">
    <cofactor evidence="1">
        <name>Zn(2+)</name>
        <dbReference type="ChEBI" id="CHEBI:29105"/>
    </cofactor>
</comment>
<gene>
    <name evidence="7" type="ORF">IDH45_05765</name>
</gene>
<name>A0A927C579_9BACL</name>
<keyword evidence="4" id="KW-0560">Oxidoreductase</keyword>
<dbReference type="GO" id="GO:0046872">
    <property type="term" value="F:metal ion binding"/>
    <property type="evidence" value="ECO:0007669"/>
    <property type="project" value="UniProtKB-KW"/>
</dbReference>
<evidence type="ECO:0000259" key="5">
    <source>
        <dbReference type="Pfam" id="PF08240"/>
    </source>
</evidence>
<evidence type="ECO:0000256" key="1">
    <source>
        <dbReference type="ARBA" id="ARBA00001947"/>
    </source>
</evidence>
<keyword evidence="8" id="KW-1185">Reference proteome</keyword>
<dbReference type="PANTHER" id="PTHR43189">
    <property type="entry name" value="ZINC-TYPE ALCOHOL DEHYDROGENASE-LIKE PROTEIN C1198.01-RELATED"/>
    <property type="match status" value="1"/>
</dbReference>
<reference evidence="7" key="1">
    <citation type="submission" date="2020-09" db="EMBL/GenBank/DDBJ databases">
        <title>A novel bacterium of genus Paenibacillus, isolated from South China Sea.</title>
        <authorList>
            <person name="Huang H."/>
            <person name="Mo K."/>
            <person name="Hu Y."/>
        </authorList>
    </citation>
    <scope>NUCLEOTIDE SEQUENCE</scope>
    <source>
        <strain evidence="7">IB182363</strain>
    </source>
</reference>
<comment type="caution">
    <text evidence="7">The sequence shown here is derived from an EMBL/GenBank/DDBJ whole genome shotgun (WGS) entry which is preliminary data.</text>
</comment>
<feature type="domain" description="Glucose dehydrogenase C-terminal" evidence="6">
    <location>
        <begin position="262"/>
        <end position="379"/>
    </location>
</feature>
<feature type="domain" description="Alcohol dehydrogenase-like N-terminal" evidence="5">
    <location>
        <begin position="27"/>
        <end position="143"/>
    </location>
</feature>
<dbReference type="InterPro" id="IPR031640">
    <property type="entry name" value="Glu_dehyd_C"/>
</dbReference>
<dbReference type="Pfam" id="PF08240">
    <property type="entry name" value="ADH_N"/>
    <property type="match status" value="1"/>
</dbReference>
<dbReference type="InterPro" id="IPR013154">
    <property type="entry name" value="ADH-like_N"/>
</dbReference>
<proteinExistence type="predicted"/>
<keyword evidence="3" id="KW-0862">Zinc</keyword>
<dbReference type="Gene3D" id="3.90.180.10">
    <property type="entry name" value="Medium-chain alcohol dehydrogenases, catalytic domain"/>
    <property type="match status" value="1"/>
</dbReference>
<dbReference type="InterPro" id="IPR011032">
    <property type="entry name" value="GroES-like_sf"/>
</dbReference>
<evidence type="ECO:0000256" key="4">
    <source>
        <dbReference type="ARBA" id="ARBA00023002"/>
    </source>
</evidence>
<dbReference type="CDD" id="cd08230">
    <property type="entry name" value="glucose_DH"/>
    <property type="match status" value="1"/>
</dbReference>
<dbReference type="Gene3D" id="3.40.50.720">
    <property type="entry name" value="NAD(P)-binding Rossmann-like Domain"/>
    <property type="match status" value="1"/>
</dbReference>
<dbReference type="GO" id="GO:0016491">
    <property type="term" value="F:oxidoreductase activity"/>
    <property type="evidence" value="ECO:0007669"/>
    <property type="project" value="UniProtKB-KW"/>
</dbReference>
<evidence type="ECO:0000259" key="6">
    <source>
        <dbReference type="Pfam" id="PF16912"/>
    </source>
</evidence>
<dbReference type="InterPro" id="IPR036291">
    <property type="entry name" value="NAD(P)-bd_dom_sf"/>
</dbReference>
<dbReference type="SUPFAM" id="SSF51735">
    <property type="entry name" value="NAD(P)-binding Rossmann-fold domains"/>
    <property type="match status" value="1"/>
</dbReference>
<dbReference type="Proteomes" id="UP000639396">
    <property type="component" value="Unassembled WGS sequence"/>
</dbReference>
<evidence type="ECO:0000256" key="3">
    <source>
        <dbReference type="ARBA" id="ARBA00022833"/>
    </source>
</evidence>
<protein>
    <submittedName>
        <fullName evidence="7">Glucose 1-dehydrogenase</fullName>
    </submittedName>
</protein>
<dbReference type="RefSeq" id="WP_190925573.1">
    <property type="nucleotide sequence ID" value="NZ_JACXJA010000006.1"/>
</dbReference>
<evidence type="ECO:0000313" key="8">
    <source>
        <dbReference type="Proteomes" id="UP000639396"/>
    </source>
</evidence>
<organism evidence="7 8">
    <name type="scientific">Paenibacillus oceani</name>
    <dbReference type="NCBI Taxonomy" id="2772510"/>
    <lineage>
        <taxon>Bacteria</taxon>
        <taxon>Bacillati</taxon>
        <taxon>Bacillota</taxon>
        <taxon>Bacilli</taxon>
        <taxon>Bacillales</taxon>
        <taxon>Paenibacillaceae</taxon>
        <taxon>Paenibacillus</taxon>
    </lineage>
</organism>